<evidence type="ECO:0000256" key="1">
    <source>
        <dbReference type="SAM" id="MobiDB-lite"/>
    </source>
</evidence>
<name>A0AAE1YJ36_9LAMI</name>
<evidence type="ECO:0000313" key="3">
    <source>
        <dbReference type="Proteomes" id="UP001293254"/>
    </source>
</evidence>
<keyword evidence="3" id="KW-1185">Reference proteome</keyword>
<proteinExistence type="predicted"/>
<accession>A0AAE1YJ36</accession>
<dbReference type="EMBL" id="JACGWO010000003">
    <property type="protein sequence ID" value="KAK4431004.1"/>
    <property type="molecule type" value="Genomic_DNA"/>
</dbReference>
<sequence length="161" mass="17410">MARCYVNAYEDLWPQLCVLFERPNNPADDVIQADHFDLNVPVRDVGWVEAPQQHEGQAAFPAEGNATIPAEGNEDVPAEENARGPAEGDVALPTNPVVTLFDSLASSNSAGSMWRALDEYYASESDPDLVLPPPGVPRLTVKMCPHLAKNLPRPAALLPQA</sequence>
<evidence type="ECO:0000313" key="2">
    <source>
        <dbReference type="EMBL" id="KAK4431004.1"/>
    </source>
</evidence>
<feature type="region of interest" description="Disordered" evidence="1">
    <location>
        <begin position="57"/>
        <end position="90"/>
    </location>
</feature>
<reference evidence="2" key="1">
    <citation type="submission" date="2020-06" db="EMBL/GenBank/DDBJ databases">
        <authorList>
            <person name="Li T."/>
            <person name="Hu X."/>
            <person name="Zhang T."/>
            <person name="Song X."/>
            <person name="Zhang H."/>
            <person name="Dai N."/>
            <person name="Sheng W."/>
            <person name="Hou X."/>
            <person name="Wei L."/>
        </authorList>
    </citation>
    <scope>NUCLEOTIDE SEQUENCE</scope>
    <source>
        <strain evidence="2">3651</strain>
        <tissue evidence="2">Leaf</tissue>
    </source>
</reference>
<dbReference type="Proteomes" id="UP001293254">
    <property type="component" value="Unassembled WGS sequence"/>
</dbReference>
<comment type="caution">
    <text evidence="2">The sequence shown here is derived from an EMBL/GenBank/DDBJ whole genome shotgun (WGS) entry which is preliminary data.</text>
</comment>
<dbReference type="AlphaFoldDB" id="A0AAE1YJ36"/>
<gene>
    <name evidence="2" type="ORF">Salat_0862400</name>
</gene>
<organism evidence="2 3">
    <name type="scientific">Sesamum alatum</name>
    <dbReference type="NCBI Taxonomy" id="300844"/>
    <lineage>
        <taxon>Eukaryota</taxon>
        <taxon>Viridiplantae</taxon>
        <taxon>Streptophyta</taxon>
        <taxon>Embryophyta</taxon>
        <taxon>Tracheophyta</taxon>
        <taxon>Spermatophyta</taxon>
        <taxon>Magnoliopsida</taxon>
        <taxon>eudicotyledons</taxon>
        <taxon>Gunneridae</taxon>
        <taxon>Pentapetalae</taxon>
        <taxon>asterids</taxon>
        <taxon>lamiids</taxon>
        <taxon>Lamiales</taxon>
        <taxon>Pedaliaceae</taxon>
        <taxon>Sesamum</taxon>
    </lineage>
</organism>
<protein>
    <submittedName>
        <fullName evidence="2">Uncharacterized protein</fullName>
    </submittedName>
</protein>
<reference evidence="2" key="2">
    <citation type="journal article" date="2024" name="Plant">
        <title>Genomic evolution and insights into agronomic trait innovations of Sesamum species.</title>
        <authorList>
            <person name="Miao H."/>
            <person name="Wang L."/>
            <person name="Qu L."/>
            <person name="Liu H."/>
            <person name="Sun Y."/>
            <person name="Le M."/>
            <person name="Wang Q."/>
            <person name="Wei S."/>
            <person name="Zheng Y."/>
            <person name="Lin W."/>
            <person name="Duan Y."/>
            <person name="Cao H."/>
            <person name="Xiong S."/>
            <person name="Wang X."/>
            <person name="Wei L."/>
            <person name="Li C."/>
            <person name="Ma Q."/>
            <person name="Ju M."/>
            <person name="Zhao R."/>
            <person name="Li G."/>
            <person name="Mu C."/>
            <person name="Tian Q."/>
            <person name="Mei H."/>
            <person name="Zhang T."/>
            <person name="Gao T."/>
            <person name="Zhang H."/>
        </authorList>
    </citation>
    <scope>NUCLEOTIDE SEQUENCE</scope>
    <source>
        <strain evidence="2">3651</strain>
    </source>
</reference>